<keyword evidence="5" id="KW-1185">Reference proteome</keyword>
<sequence>MSQQVIHTRTLIVGSGFSGLAMAIALKKAGDDDFIILEKAREVGGTWRENHYPGAECDVASALYCYSFEPNPEWRYKWSEQPQIFSYLKQVAQKYDIYRHVQFERNLIEAHYGGDAGYWRLRCADGSVYHSQFWVSAVGQLHRPMIPEIPGKQAFRGAQFHSAEWDHSVDLRDKRVAVIGNAASAVQFIPQIAPLVKQLTVLQRSANWVLPKLDRPYREWEKALSRRLPIAAKFYRLLLWLRSEVLLFPLMAGNPLLQWWAKTMNRRYLRRHIDDPELRRKLTPDYPVGAKRVLFSDDYYPALARGNTQLVDTPVRRLNEEGIELESGEQLDVDVLIYGTGFRTNPFLAGIDVRAEDNSSLADKWRGGAEAYLGVACAGVPNFFMMYGPNTNLGHNSIVLMAESQARYIAALMARTKTTIEVDAQAQQDYNREIQRRLQRMVWNRVADSWYRDGGKITNNWPGRCAEYARRTRRPNWRHFRFGS</sequence>
<keyword evidence="2" id="KW-0274">FAD</keyword>
<protein>
    <submittedName>
        <fullName evidence="4">NAD(P)/FAD-dependent oxidoreductase</fullName>
    </submittedName>
</protein>
<evidence type="ECO:0000313" key="5">
    <source>
        <dbReference type="Proteomes" id="UP000765845"/>
    </source>
</evidence>
<dbReference type="PANTHER" id="PTHR42877">
    <property type="entry name" value="L-ORNITHINE N(5)-MONOOXYGENASE-RELATED"/>
    <property type="match status" value="1"/>
</dbReference>
<dbReference type="Gene3D" id="3.50.50.60">
    <property type="entry name" value="FAD/NAD(P)-binding domain"/>
    <property type="match status" value="2"/>
</dbReference>
<dbReference type="InterPro" id="IPR036188">
    <property type="entry name" value="FAD/NAD-bd_sf"/>
</dbReference>
<dbReference type="Proteomes" id="UP000765845">
    <property type="component" value="Unassembled WGS sequence"/>
</dbReference>
<evidence type="ECO:0000313" key="4">
    <source>
        <dbReference type="EMBL" id="NKI19456.1"/>
    </source>
</evidence>
<reference evidence="4 5" key="1">
    <citation type="submission" date="2020-04" db="EMBL/GenBank/DDBJ databases">
        <authorList>
            <person name="Yoon J."/>
        </authorList>
    </citation>
    <scope>NUCLEOTIDE SEQUENCE [LARGE SCALE GENOMIC DNA]</scope>
    <source>
        <strain evidence="4 5">KMU-166</strain>
    </source>
</reference>
<dbReference type="InterPro" id="IPR020946">
    <property type="entry name" value="Flavin_mOase-like"/>
</dbReference>
<name>A0ABX1GKL7_9GAMM</name>
<evidence type="ECO:0000256" key="1">
    <source>
        <dbReference type="ARBA" id="ARBA00022630"/>
    </source>
</evidence>
<dbReference type="RefSeq" id="WP_168451972.1">
    <property type="nucleotide sequence ID" value="NZ_JAAWWK010000008.1"/>
</dbReference>
<keyword evidence="3" id="KW-0560">Oxidoreductase</keyword>
<dbReference type="Pfam" id="PF00743">
    <property type="entry name" value="FMO-like"/>
    <property type="match status" value="1"/>
</dbReference>
<gene>
    <name evidence="4" type="ORF">HCU74_18775</name>
</gene>
<dbReference type="SUPFAM" id="SSF51905">
    <property type="entry name" value="FAD/NAD(P)-binding domain"/>
    <property type="match status" value="1"/>
</dbReference>
<dbReference type="InterPro" id="IPR051209">
    <property type="entry name" value="FAD-bind_Monooxygenase_sf"/>
</dbReference>
<accession>A0ABX1GKL7</accession>
<dbReference type="PANTHER" id="PTHR42877:SF4">
    <property type="entry name" value="FAD_NAD(P)-BINDING DOMAIN-CONTAINING PROTEIN-RELATED"/>
    <property type="match status" value="1"/>
</dbReference>
<organism evidence="4 5">
    <name type="scientific">Spongiibacter thalassae</name>
    <dbReference type="NCBI Taxonomy" id="2721624"/>
    <lineage>
        <taxon>Bacteria</taxon>
        <taxon>Pseudomonadati</taxon>
        <taxon>Pseudomonadota</taxon>
        <taxon>Gammaproteobacteria</taxon>
        <taxon>Cellvibrionales</taxon>
        <taxon>Spongiibacteraceae</taxon>
        <taxon>Spongiibacter</taxon>
    </lineage>
</organism>
<proteinExistence type="predicted"/>
<dbReference type="EMBL" id="JAAWWK010000008">
    <property type="protein sequence ID" value="NKI19456.1"/>
    <property type="molecule type" value="Genomic_DNA"/>
</dbReference>
<comment type="caution">
    <text evidence="4">The sequence shown here is derived from an EMBL/GenBank/DDBJ whole genome shotgun (WGS) entry which is preliminary data.</text>
</comment>
<keyword evidence="1" id="KW-0285">Flavoprotein</keyword>
<evidence type="ECO:0000256" key="2">
    <source>
        <dbReference type="ARBA" id="ARBA00022827"/>
    </source>
</evidence>
<evidence type="ECO:0000256" key="3">
    <source>
        <dbReference type="ARBA" id="ARBA00023002"/>
    </source>
</evidence>